<sequence length="99" mass="11073">MGLTTTLREDCRTRLGALRSRGITVHYYPATRVQLLKSFVVTLIFLTMQLKHHPKARTSTSRRSNRMDRKSFFCGDGANDAIALAQADIGLSMTKEGTI</sequence>
<proteinExistence type="predicted"/>
<organism evidence="1 2">
    <name type="scientific">Lipomyces orientalis</name>
    <dbReference type="NCBI Taxonomy" id="1233043"/>
    <lineage>
        <taxon>Eukaryota</taxon>
        <taxon>Fungi</taxon>
        <taxon>Dikarya</taxon>
        <taxon>Ascomycota</taxon>
        <taxon>Saccharomycotina</taxon>
        <taxon>Lipomycetes</taxon>
        <taxon>Lipomycetales</taxon>
        <taxon>Lipomycetaceae</taxon>
        <taxon>Lipomyces</taxon>
    </lineage>
</organism>
<gene>
    <name evidence="1" type="ORF">V1517DRAFT_317079</name>
</gene>
<dbReference type="EMBL" id="MU970049">
    <property type="protein sequence ID" value="KAK9324472.1"/>
    <property type="molecule type" value="Genomic_DNA"/>
</dbReference>
<comment type="caution">
    <text evidence="1">The sequence shown here is derived from an EMBL/GenBank/DDBJ whole genome shotgun (WGS) entry which is preliminary data.</text>
</comment>
<name>A0ACC3TUX3_9ASCO</name>
<accession>A0ACC3TUX3</accession>
<keyword evidence="2" id="KW-1185">Reference proteome</keyword>
<reference evidence="2" key="1">
    <citation type="journal article" date="2024" name="Front. Bioeng. Biotechnol.">
        <title>Genome-scale model development and genomic sequencing of the oleaginous clade Lipomyces.</title>
        <authorList>
            <person name="Czajka J.J."/>
            <person name="Han Y."/>
            <person name="Kim J."/>
            <person name="Mondo S.J."/>
            <person name="Hofstad B.A."/>
            <person name="Robles A."/>
            <person name="Haridas S."/>
            <person name="Riley R."/>
            <person name="LaButti K."/>
            <person name="Pangilinan J."/>
            <person name="Andreopoulos W."/>
            <person name="Lipzen A."/>
            <person name="Yan J."/>
            <person name="Wang M."/>
            <person name="Ng V."/>
            <person name="Grigoriev I.V."/>
            <person name="Spatafora J.W."/>
            <person name="Magnuson J.K."/>
            <person name="Baker S.E."/>
            <person name="Pomraning K.R."/>
        </authorList>
    </citation>
    <scope>NUCLEOTIDE SEQUENCE [LARGE SCALE GENOMIC DNA]</scope>
    <source>
        <strain evidence="2">CBS 10300</strain>
    </source>
</reference>
<evidence type="ECO:0000313" key="1">
    <source>
        <dbReference type="EMBL" id="KAK9324472.1"/>
    </source>
</evidence>
<evidence type="ECO:0000313" key="2">
    <source>
        <dbReference type="Proteomes" id="UP001489719"/>
    </source>
</evidence>
<protein>
    <submittedName>
        <fullName evidence="1">Uncharacterized protein</fullName>
    </submittedName>
</protein>
<dbReference type="Proteomes" id="UP001489719">
    <property type="component" value="Unassembled WGS sequence"/>
</dbReference>